<dbReference type="GO" id="GO:0007165">
    <property type="term" value="P:signal transduction"/>
    <property type="evidence" value="ECO:0007669"/>
    <property type="project" value="TreeGrafter"/>
</dbReference>
<feature type="binding site" evidence="7">
    <location>
        <position position="219"/>
    </location>
    <ligand>
        <name>Mg(2+)</name>
        <dbReference type="ChEBI" id="CHEBI:18420"/>
        <label>1</label>
        <note>catalytic</note>
    </ligand>
</feature>
<dbReference type="EMBL" id="ABOX02000040">
    <property type="protein sequence ID" value="EEF58621.1"/>
    <property type="molecule type" value="Genomic_DNA"/>
</dbReference>
<dbReference type="PROSITE" id="PS00630">
    <property type="entry name" value="IMP_2"/>
    <property type="match status" value="1"/>
</dbReference>
<keyword evidence="5 8" id="KW-0378">Hydrolase</keyword>
<dbReference type="InterPro" id="IPR000760">
    <property type="entry name" value="Inositol_monophosphatase-like"/>
</dbReference>
<feature type="binding site" evidence="7">
    <location>
        <position position="89"/>
    </location>
    <ligand>
        <name>Mg(2+)</name>
        <dbReference type="ChEBI" id="CHEBI:18420"/>
        <label>1</label>
        <note>catalytic</note>
    </ligand>
</feature>
<dbReference type="InterPro" id="IPR033942">
    <property type="entry name" value="IMPase"/>
</dbReference>
<dbReference type="GO" id="GO:0008934">
    <property type="term" value="F:inositol monophosphate 1-phosphatase activity"/>
    <property type="evidence" value="ECO:0007669"/>
    <property type="project" value="InterPro"/>
</dbReference>
<dbReference type="PANTHER" id="PTHR20854">
    <property type="entry name" value="INOSITOL MONOPHOSPHATASE"/>
    <property type="match status" value="1"/>
</dbReference>
<name>B9XNG2_PEDPL</name>
<protein>
    <recommendedName>
        <fullName evidence="8">Inositol-1-monophosphatase</fullName>
        <ecNumber evidence="8">3.1.3.25</ecNumber>
    </recommendedName>
</protein>
<dbReference type="AlphaFoldDB" id="B9XNG2"/>
<proteinExistence type="inferred from homology"/>
<dbReference type="PANTHER" id="PTHR20854:SF4">
    <property type="entry name" value="INOSITOL-1-MONOPHOSPHATASE-RELATED"/>
    <property type="match status" value="1"/>
</dbReference>
<evidence type="ECO:0000256" key="3">
    <source>
        <dbReference type="ARBA" id="ARBA00009759"/>
    </source>
</evidence>
<evidence type="ECO:0000256" key="4">
    <source>
        <dbReference type="ARBA" id="ARBA00022723"/>
    </source>
</evidence>
<dbReference type="SUPFAM" id="SSF56655">
    <property type="entry name" value="Carbohydrate phosphatase"/>
    <property type="match status" value="1"/>
</dbReference>
<evidence type="ECO:0000256" key="8">
    <source>
        <dbReference type="RuleBase" id="RU364068"/>
    </source>
</evidence>
<dbReference type="STRING" id="320771.Cflav_PD1522"/>
<comment type="cofactor">
    <cofactor evidence="2 7 8">
        <name>Mg(2+)</name>
        <dbReference type="ChEBI" id="CHEBI:18420"/>
    </cofactor>
</comment>
<dbReference type="InterPro" id="IPR020550">
    <property type="entry name" value="Inositol_monophosphatase_CS"/>
</dbReference>
<dbReference type="InterPro" id="IPR020583">
    <property type="entry name" value="Inositol_monoP_metal-BS"/>
</dbReference>
<dbReference type="EC" id="3.1.3.25" evidence="8"/>
<accession>B9XNG2</accession>
<keyword evidence="6 7" id="KW-0460">Magnesium</keyword>
<feature type="binding site" evidence="7">
    <location>
        <position position="70"/>
    </location>
    <ligand>
        <name>Mg(2+)</name>
        <dbReference type="ChEBI" id="CHEBI:18420"/>
        <label>1</label>
        <note>catalytic</note>
    </ligand>
</feature>
<dbReference type="GO" id="GO:0046872">
    <property type="term" value="F:metal ion binding"/>
    <property type="evidence" value="ECO:0007669"/>
    <property type="project" value="UniProtKB-KW"/>
</dbReference>
<dbReference type="Gene3D" id="3.30.540.10">
    <property type="entry name" value="Fructose-1,6-Bisphosphatase, subunit A, domain 1"/>
    <property type="match status" value="1"/>
</dbReference>
<dbReference type="OrthoDB" id="9772456at2"/>
<dbReference type="Pfam" id="PF00459">
    <property type="entry name" value="Inositol_P"/>
    <property type="match status" value="1"/>
</dbReference>
<evidence type="ECO:0000256" key="5">
    <source>
        <dbReference type="ARBA" id="ARBA00022801"/>
    </source>
</evidence>
<comment type="catalytic activity">
    <reaction evidence="1 8">
        <text>a myo-inositol phosphate + H2O = myo-inositol + phosphate</text>
        <dbReference type="Rhea" id="RHEA:24056"/>
        <dbReference type="ChEBI" id="CHEBI:15377"/>
        <dbReference type="ChEBI" id="CHEBI:17268"/>
        <dbReference type="ChEBI" id="CHEBI:43474"/>
        <dbReference type="ChEBI" id="CHEBI:84139"/>
        <dbReference type="EC" id="3.1.3.25"/>
    </reaction>
</comment>
<organism evidence="9 10">
    <name type="scientific">Pedosphaera parvula (strain Ellin514)</name>
    <dbReference type="NCBI Taxonomy" id="320771"/>
    <lineage>
        <taxon>Bacteria</taxon>
        <taxon>Pseudomonadati</taxon>
        <taxon>Verrucomicrobiota</taxon>
        <taxon>Pedosphaerae</taxon>
        <taxon>Pedosphaerales</taxon>
        <taxon>Pedosphaeraceae</taxon>
        <taxon>Pedosphaera</taxon>
    </lineage>
</organism>
<comment type="caution">
    <text evidence="9">The sequence shown here is derived from an EMBL/GenBank/DDBJ whole genome shotgun (WGS) entry which is preliminary data.</text>
</comment>
<keyword evidence="4 7" id="KW-0479">Metal-binding</keyword>
<evidence type="ECO:0000256" key="6">
    <source>
        <dbReference type="ARBA" id="ARBA00022842"/>
    </source>
</evidence>
<dbReference type="CDD" id="cd01639">
    <property type="entry name" value="IMPase"/>
    <property type="match status" value="1"/>
</dbReference>
<dbReference type="GO" id="GO:0046854">
    <property type="term" value="P:phosphatidylinositol phosphate biosynthetic process"/>
    <property type="evidence" value="ECO:0007669"/>
    <property type="project" value="InterPro"/>
</dbReference>
<evidence type="ECO:0000256" key="7">
    <source>
        <dbReference type="PIRSR" id="PIRSR600760-2"/>
    </source>
</evidence>
<dbReference type="Proteomes" id="UP000003688">
    <property type="component" value="Unassembled WGS sequence"/>
</dbReference>
<dbReference type="Gene3D" id="3.40.190.80">
    <property type="match status" value="1"/>
</dbReference>
<evidence type="ECO:0000256" key="2">
    <source>
        <dbReference type="ARBA" id="ARBA00001946"/>
    </source>
</evidence>
<gene>
    <name evidence="9" type="ORF">Cflav_PD1522</name>
</gene>
<feature type="binding site" evidence="7">
    <location>
        <position position="88"/>
    </location>
    <ligand>
        <name>Mg(2+)</name>
        <dbReference type="ChEBI" id="CHEBI:18420"/>
        <label>1</label>
        <note>catalytic</note>
    </ligand>
</feature>
<evidence type="ECO:0000313" key="10">
    <source>
        <dbReference type="Proteomes" id="UP000003688"/>
    </source>
</evidence>
<dbReference type="PRINTS" id="PR00377">
    <property type="entry name" value="IMPHPHTASES"/>
</dbReference>
<feature type="binding site" evidence="7">
    <location>
        <position position="86"/>
    </location>
    <ligand>
        <name>Mg(2+)</name>
        <dbReference type="ChEBI" id="CHEBI:18420"/>
        <label>1</label>
        <note>catalytic</note>
    </ligand>
</feature>
<dbReference type="PROSITE" id="PS00629">
    <property type="entry name" value="IMP_1"/>
    <property type="match status" value="1"/>
</dbReference>
<reference evidence="9 10" key="1">
    <citation type="journal article" date="2011" name="J. Bacteriol.">
        <title>Genome sequence of 'Pedosphaera parvula' Ellin514, an aerobic Verrucomicrobial isolate from pasture soil.</title>
        <authorList>
            <person name="Kant R."/>
            <person name="van Passel M.W."/>
            <person name="Sangwan P."/>
            <person name="Palva A."/>
            <person name="Lucas S."/>
            <person name="Copeland A."/>
            <person name="Lapidus A."/>
            <person name="Glavina Del Rio T."/>
            <person name="Dalin E."/>
            <person name="Tice H."/>
            <person name="Bruce D."/>
            <person name="Goodwin L."/>
            <person name="Pitluck S."/>
            <person name="Chertkov O."/>
            <person name="Larimer F.W."/>
            <person name="Land M.L."/>
            <person name="Hauser L."/>
            <person name="Brettin T.S."/>
            <person name="Detter J.C."/>
            <person name="Han S."/>
            <person name="de Vos W.M."/>
            <person name="Janssen P.H."/>
            <person name="Smidt H."/>
        </authorList>
    </citation>
    <scope>NUCLEOTIDE SEQUENCE [LARGE SCALE GENOMIC DNA]</scope>
    <source>
        <strain evidence="9 10">Ellin514</strain>
    </source>
</reference>
<sequence length="262" mass="29079">MTLAEHKKALACAVKAARLVGRLMRQNLHIDKKVNSATAHDIKLELDVRSQKLIEKTLLQSFPKVAVLGEEGVSGDQSADSRWVVDPIDGTVNFSYEIPHACVSIALQTKDKTSGEYVTVVGVVYDPFCDELWTAIRGQPSKLNGKVIHVSDRKALKDCIVSIGFAKSRSNLERTLPYFNVLVRRVRKIRLMGAAALAMTYVASGRFDAYFEQGIKLWDIAAGGLILECAGGEFWNEPVDSQHTYRLVANNGYLRKKLQSLK</sequence>
<dbReference type="RefSeq" id="WP_007417349.1">
    <property type="nucleotide sequence ID" value="NZ_ABOX02000040.1"/>
</dbReference>
<keyword evidence="10" id="KW-1185">Reference proteome</keyword>
<evidence type="ECO:0000313" key="9">
    <source>
        <dbReference type="EMBL" id="EEF58621.1"/>
    </source>
</evidence>
<dbReference type="GO" id="GO:0006020">
    <property type="term" value="P:inositol metabolic process"/>
    <property type="evidence" value="ECO:0007669"/>
    <property type="project" value="TreeGrafter"/>
</dbReference>
<evidence type="ECO:0000256" key="1">
    <source>
        <dbReference type="ARBA" id="ARBA00001033"/>
    </source>
</evidence>
<comment type="similarity">
    <text evidence="3 8">Belongs to the inositol monophosphatase superfamily.</text>
</comment>